<feature type="compositionally biased region" description="Low complexity" evidence="8">
    <location>
        <begin position="64"/>
        <end position="76"/>
    </location>
</feature>
<feature type="region of interest" description="Disordered" evidence="8">
    <location>
        <begin position="64"/>
        <end position="107"/>
    </location>
</feature>
<dbReference type="GO" id="GO:0005634">
    <property type="term" value="C:nucleus"/>
    <property type="evidence" value="ECO:0007669"/>
    <property type="project" value="TreeGrafter"/>
</dbReference>
<name>B7G173_PHATC</name>
<evidence type="ECO:0000256" key="4">
    <source>
        <dbReference type="ARBA" id="ARBA00022670"/>
    </source>
</evidence>
<dbReference type="eggNOG" id="KOG1865">
    <property type="taxonomic scope" value="Eukaryota"/>
</dbReference>
<evidence type="ECO:0000256" key="3">
    <source>
        <dbReference type="ARBA" id="ARBA00012759"/>
    </source>
</evidence>
<dbReference type="InParanoid" id="B7G173"/>
<sequence>MTLLGTTATEPSRSVARPLANLGNTCYMNCVLQSLAHCPELCLAMDTQPHRLTCPVATENAILSRSASPSSSPDDSLTGNKEPRKTATRKSRRSGRKTPPDDEDTASSSGWQFCALCEVEKHLQSVHDSVHKDKPVAPSTFVEGFIEHVAPWFKLGVQEDSHEFLRLLIDAMQTSCQQARALPHADISRDGSPQGIKPDHRNQDYEYPFSLFRGTVQSNVTCSSCQASSSTLDPIEDIGLEVTLPSHVSPGANDRSSRNSSPVPAPALADVQAAFQRFARAEALDSGYKCEKCGKVGRATKQSCLSSIPPILTLHLKRFRYGDSRTTSTAAAGTTGRRTGRSEINQLLGSNADFLAGKSGSAKIEGHVKFDLFFDLKPYLTAELKKQHSNMFCRLFAVIVHAGKNSHSGHYIAYVRSLARNEWWKMDDGRVTAASEQEVLMAEAYMLFYRVVQHPIAVQLEEKCKAKFQNRHEREHVQASIAATSIEPEQSSIRGSSRKRAAPAFEDGEEWARAKTSIPPRLLGLIRKAQEMVADDIQLSPDYFKMISEEAAKENAAIGKGPSKSICEDDVLGGAESFRRKLCDLFYKLAKHFDGDGSGNGTSWLCRDKSDRANDDAKRVAVVEPEDVDLL</sequence>
<dbReference type="GO" id="GO:0016579">
    <property type="term" value="P:protein deubiquitination"/>
    <property type="evidence" value="ECO:0007669"/>
    <property type="project" value="InterPro"/>
</dbReference>
<evidence type="ECO:0000313" key="10">
    <source>
        <dbReference type="EMBL" id="EEC47455.1"/>
    </source>
</evidence>
<comment type="similarity">
    <text evidence="2">Belongs to the peptidase C19 family.</text>
</comment>
<dbReference type="Pfam" id="PF00443">
    <property type="entry name" value="UCH"/>
    <property type="match status" value="1"/>
</dbReference>
<dbReference type="InterPro" id="IPR050164">
    <property type="entry name" value="Peptidase_C19"/>
</dbReference>
<dbReference type="SUPFAM" id="SSF54001">
    <property type="entry name" value="Cysteine proteinases"/>
    <property type="match status" value="1"/>
</dbReference>
<dbReference type="PANTHER" id="PTHR24006">
    <property type="entry name" value="UBIQUITIN CARBOXYL-TERMINAL HYDROLASE"/>
    <property type="match status" value="1"/>
</dbReference>
<dbReference type="GeneID" id="7201538"/>
<reference evidence="11" key="2">
    <citation type="submission" date="2008-08" db="EMBL/GenBank/DDBJ databases">
        <authorList>
            <consortium name="Diatom Consortium"/>
            <person name="Grigoriev I."/>
            <person name="Grimwood J."/>
            <person name="Kuo A."/>
            <person name="Otillar R.P."/>
            <person name="Salamov A."/>
            <person name="Detter J.C."/>
            <person name="Lindquist E."/>
            <person name="Shapiro H."/>
            <person name="Lucas S."/>
            <person name="Glavina del Rio T."/>
            <person name="Pitluck S."/>
            <person name="Rokhsar D."/>
            <person name="Bowler C."/>
        </authorList>
    </citation>
    <scope>GENOME REANNOTATION</scope>
    <source>
        <strain evidence="11">CCAP 1055/1</strain>
    </source>
</reference>
<dbReference type="AlphaFoldDB" id="B7G173"/>
<keyword evidence="7" id="KW-0788">Thiol protease</keyword>
<evidence type="ECO:0000256" key="8">
    <source>
        <dbReference type="SAM" id="MobiDB-lite"/>
    </source>
</evidence>
<gene>
    <name evidence="10" type="ORF">PHATRDRAFT_46434</name>
</gene>
<dbReference type="InterPro" id="IPR001394">
    <property type="entry name" value="Peptidase_C19_UCH"/>
</dbReference>
<evidence type="ECO:0000256" key="6">
    <source>
        <dbReference type="ARBA" id="ARBA00022801"/>
    </source>
</evidence>
<dbReference type="InterPro" id="IPR028889">
    <property type="entry name" value="USP"/>
</dbReference>
<accession>B7G173</accession>
<dbReference type="PROSITE" id="PS50235">
    <property type="entry name" value="USP_3"/>
    <property type="match status" value="1"/>
</dbReference>
<evidence type="ECO:0000256" key="5">
    <source>
        <dbReference type="ARBA" id="ARBA00022786"/>
    </source>
</evidence>
<evidence type="ECO:0000256" key="1">
    <source>
        <dbReference type="ARBA" id="ARBA00000707"/>
    </source>
</evidence>
<feature type="compositionally biased region" description="Basic residues" evidence="8">
    <location>
        <begin position="86"/>
        <end position="96"/>
    </location>
</feature>
<evidence type="ECO:0000313" key="11">
    <source>
        <dbReference type="Proteomes" id="UP000000759"/>
    </source>
</evidence>
<protein>
    <recommendedName>
        <fullName evidence="3">ubiquitinyl hydrolase 1</fullName>
        <ecNumber evidence="3">3.4.19.12</ecNumber>
    </recommendedName>
</protein>
<dbReference type="KEGG" id="pti:PHATRDRAFT_46434"/>
<evidence type="ECO:0000256" key="7">
    <source>
        <dbReference type="ARBA" id="ARBA00022807"/>
    </source>
</evidence>
<dbReference type="Proteomes" id="UP000000759">
    <property type="component" value="Chromosome 10"/>
</dbReference>
<dbReference type="InterPro" id="IPR038765">
    <property type="entry name" value="Papain-like_cys_pep_sf"/>
</dbReference>
<reference evidence="10 11" key="1">
    <citation type="journal article" date="2008" name="Nature">
        <title>The Phaeodactylum genome reveals the evolutionary history of diatom genomes.</title>
        <authorList>
            <person name="Bowler C."/>
            <person name="Allen A.E."/>
            <person name="Badger J.H."/>
            <person name="Grimwood J."/>
            <person name="Jabbari K."/>
            <person name="Kuo A."/>
            <person name="Maheswari U."/>
            <person name="Martens C."/>
            <person name="Maumus F."/>
            <person name="Otillar R.P."/>
            <person name="Rayko E."/>
            <person name="Salamov A."/>
            <person name="Vandepoele K."/>
            <person name="Beszteri B."/>
            <person name="Gruber A."/>
            <person name="Heijde M."/>
            <person name="Katinka M."/>
            <person name="Mock T."/>
            <person name="Valentin K."/>
            <person name="Verret F."/>
            <person name="Berges J.A."/>
            <person name="Brownlee C."/>
            <person name="Cadoret J.P."/>
            <person name="Chiovitti A."/>
            <person name="Choi C.J."/>
            <person name="Coesel S."/>
            <person name="De Martino A."/>
            <person name="Detter J.C."/>
            <person name="Durkin C."/>
            <person name="Falciatore A."/>
            <person name="Fournet J."/>
            <person name="Haruta M."/>
            <person name="Huysman M.J."/>
            <person name="Jenkins B.D."/>
            <person name="Jiroutova K."/>
            <person name="Jorgensen R.E."/>
            <person name="Joubert Y."/>
            <person name="Kaplan A."/>
            <person name="Kroger N."/>
            <person name="Kroth P.G."/>
            <person name="La Roche J."/>
            <person name="Lindquist E."/>
            <person name="Lommer M."/>
            <person name="Martin-Jezequel V."/>
            <person name="Lopez P.J."/>
            <person name="Lucas S."/>
            <person name="Mangogna M."/>
            <person name="McGinnis K."/>
            <person name="Medlin L.K."/>
            <person name="Montsant A."/>
            <person name="Oudot-Le Secq M.P."/>
            <person name="Napoli C."/>
            <person name="Obornik M."/>
            <person name="Parker M.S."/>
            <person name="Petit J.L."/>
            <person name="Porcel B.M."/>
            <person name="Poulsen N."/>
            <person name="Robison M."/>
            <person name="Rychlewski L."/>
            <person name="Rynearson T.A."/>
            <person name="Schmutz J."/>
            <person name="Shapiro H."/>
            <person name="Siaut M."/>
            <person name="Stanley M."/>
            <person name="Sussman M.R."/>
            <person name="Taylor A.R."/>
            <person name="Vardi A."/>
            <person name="von Dassow P."/>
            <person name="Vyverman W."/>
            <person name="Willis A."/>
            <person name="Wyrwicz L.S."/>
            <person name="Rokhsar D.S."/>
            <person name="Weissenbach J."/>
            <person name="Armbrust E.V."/>
            <person name="Green B.R."/>
            <person name="Van de Peer Y."/>
            <person name="Grigoriev I.V."/>
        </authorList>
    </citation>
    <scope>NUCLEOTIDE SEQUENCE [LARGE SCALE GENOMIC DNA]</scope>
    <source>
        <strain evidence="10 11">CCAP 1055/1</strain>
    </source>
</reference>
<organism evidence="10 11">
    <name type="scientific">Phaeodactylum tricornutum (strain CCAP 1055/1)</name>
    <dbReference type="NCBI Taxonomy" id="556484"/>
    <lineage>
        <taxon>Eukaryota</taxon>
        <taxon>Sar</taxon>
        <taxon>Stramenopiles</taxon>
        <taxon>Ochrophyta</taxon>
        <taxon>Bacillariophyta</taxon>
        <taxon>Bacillariophyceae</taxon>
        <taxon>Bacillariophycidae</taxon>
        <taxon>Naviculales</taxon>
        <taxon>Phaeodactylaceae</taxon>
        <taxon>Phaeodactylum</taxon>
    </lineage>
</organism>
<proteinExistence type="inferred from homology"/>
<feature type="region of interest" description="Disordered" evidence="8">
    <location>
        <begin position="245"/>
        <end position="265"/>
    </location>
</feature>
<dbReference type="GO" id="GO:0006508">
    <property type="term" value="P:proteolysis"/>
    <property type="evidence" value="ECO:0007669"/>
    <property type="project" value="UniProtKB-KW"/>
</dbReference>
<dbReference type="GO" id="GO:0004843">
    <property type="term" value="F:cysteine-type deubiquitinase activity"/>
    <property type="evidence" value="ECO:0007669"/>
    <property type="project" value="UniProtKB-EC"/>
</dbReference>
<dbReference type="RefSeq" id="XP_002180803.1">
    <property type="nucleotide sequence ID" value="XM_002180767.1"/>
</dbReference>
<keyword evidence="11" id="KW-1185">Reference proteome</keyword>
<dbReference type="Gene3D" id="3.90.70.10">
    <property type="entry name" value="Cysteine proteinases"/>
    <property type="match status" value="1"/>
</dbReference>
<dbReference type="OrthoDB" id="27652at2759"/>
<dbReference type="EC" id="3.4.19.12" evidence="3"/>
<dbReference type="EMBL" id="CM000613">
    <property type="protein sequence ID" value="EEC47455.1"/>
    <property type="molecule type" value="Genomic_DNA"/>
</dbReference>
<dbReference type="PANTHER" id="PTHR24006:SF758">
    <property type="entry name" value="UBIQUITIN CARBOXYL-TERMINAL HYDROLASE 36"/>
    <property type="match status" value="1"/>
</dbReference>
<comment type="catalytic activity">
    <reaction evidence="1">
        <text>Thiol-dependent hydrolysis of ester, thioester, amide, peptide and isopeptide bonds formed by the C-terminal Gly of ubiquitin (a 76-residue protein attached to proteins as an intracellular targeting signal).</text>
        <dbReference type="EC" id="3.4.19.12"/>
    </reaction>
</comment>
<feature type="domain" description="USP" evidence="9">
    <location>
        <begin position="17"/>
        <end position="452"/>
    </location>
</feature>
<dbReference type="GO" id="GO:0005829">
    <property type="term" value="C:cytosol"/>
    <property type="evidence" value="ECO:0007669"/>
    <property type="project" value="TreeGrafter"/>
</dbReference>
<evidence type="ECO:0000256" key="2">
    <source>
        <dbReference type="ARBA" id="ARBA00009085"/>
    </source>
</evidence>
<evidence type="ECO:0000259" key="9">
    <source>
        <dbReference type="PROSITE" id="PS50235"/>
    </source>
</evidence>
<keyword evidence="4" id="KW-0645">Protease</keyword>
<dbReference type="PaxDb" id="2850-Phatr46434"/>
<keyword evidence="5" id="KW-0833">Ubl conjugation pathway</keyword>
<keyword evidence="6" id="KW-0378">Hydrolase</keyword>